<dbReference type="Pfam" id="PF21742">
    <property type="entry name" value="DUF6868"/>
    <property type="match status" value="1"/>
</dbReference>
<sequence length="77" mass="8876">MNADEMSNGLDAVAEILLRCFLFSLALLIVWFMSYVVGGDWIYGVHLKWFDLSKHEFALMNYYGMALLKLCAVVFFL</sequence>
<protein>
    <recommendedName>
        <fullName evidence="2">DUF6868 domain-containing protein</fullName>
    </recommendedName>
</protein>
<name>X1C6U3_9ZZZZ</name>
<gene>
    <name evidence="3" type="ORF">S01H4_45954</name>
</gene>
<feature type="transmembrane region" description="Helical" evidence="1">
    <location>
        <begin position="57"/>
        <end position="76"/>
    </location>
</feature>
<evidence type="ECO:0000256" key="1">
    <source>
        <dbReference type="SAM" id="Phobius"/>
    </source>
</evidence>
<reference evidence="3" key="1">
    <citation type="journal article" date="2014" name="Front. Microbiol.">
        <title>High frequency of phylogenetically diverse reductive dehalogenase-homologous genes in deep subseafloor sedimentary metagenomes.</title>
        <authorList>
            <person name="Kawai M."/>
            <person name="Futagami T."/>
            <person name="Toyoda A."/>
            <person name="Takaki Y."/>
            <person name="Nishi S."/>
            <person name="Hori S."/>
            <person name="Arai W."/>
            <person name="Tsubouchi T."/>
            <person name="Morono Y."/>
            <person name="Uchiyama I."/>
            <person name="Ito T."/>
            <person name="Fujiyama A."/>
            <person name="Inagaki F."/>
            <person name="Takami H."/>
        </authorList>
    </citation>
    <scope>NUCLEOTIDE SEQUENCE</scope>
    <source>
        <strain evidence="3">Expedition CK06-06</strain>
    </source>
</reference>
<feature type="transmembrane region" description="Helical" evidence="1">
    <location>
        <begin position="16"/>
        <end position="37"/>
    </location>
</feature>
<comment type="caution">
    <text evidence="3">The sequence shown here is derived from an EMBL/GenBank/DDBJ whole genome shotgun (WGS) entry which is preliminary data.</text>
</comment>
<keyword evidence="1" id="KW-1133">Transmembrane helix</keyword>
<dbReference type="AlphaFoldDB" id="X1C6U3"/>
<keyword evidence="1" id="KW-0812">Transmembrane</keyword>
<organism evidence="3">
    <name type="scientific">marine sediment metagenome</name>
    <dbReference type="NCBI Taxonomy" id="412755"/>
    <lineage>
        <taxon>unclassified sequences</taxon>
        <taxon>metagenomes</taxon>
        <taxon>ecological metagenomes</taxon>
    </lineage>
</organism>
<dbReference type="InterPro" id="IPR049220">
    <property type="entry name" value="DUF6868"/>
</dbReference>
<accession>X1C6U3</accession>
<proteinExistence type="predicted"/>
<feature type="non-terminal residue" evidence="3">
    <location>
        <position position="77"/>
    </location>
</feature>
<feature type="domain" description="DUF6868" evidence="2">
    <location>
        <begin position="12"/>
        <end position="77"/>
    </location>
</feature>
<keyword evidence="1" id="KW-0472">Membrane</keyword>
<evidence type="ECO:0000313" key="3">
    <source>
        <dbReference type="EMBL" id="GAH03102.1"/>
    </source>
</evidence>
<evidence type="ECO:0000259" key="2">
    <source>
        <dbReference type="Pfam" id="PF21742"/>
    </source>
</evidence>
<dbReference type="EMBL" id="BART01025627">
    <property type="protein sequence ID" value="GAH03102.1"/>
    <property type="molecule type" value="Genomic_DNA"/>
</dbReference>